<proteinExistence type="predicted"/>
<reference evidence="2 3" key="1">
    <citation type="submission" date="2019-07" db="EMBL/GenBank/DDBJ databases">
        <title>WGS assembly of Gossypium mustelinum.</title>
        <authorList>
            <person name="Chen Z.J."/>
            <person name="Sreedasyam A."/>
            <person name="Ando A."/>
            <person name="Song Q."/>
            <person name="De L."/>
            <person name="Hulse-Kemp A."/>
            <person name="Ding M."/>
            <person name="Ye W."/>
            <person name="Kirkbride R."/>
            <person name="Jenkins J."/>
            <person name="Plott C."/>
            <person name="Lovell J."/>
            <person name="Lin Y.-M."/>
            <person name="Vaughn R."/>
            <person name="Liu B."/>
            <person name="Li W."/>
            <person name="Simpson S."/>
            <person name="Scheffler B."/>
            <person name="Saski C."/>
            <person name="Grover C."/>
            <person name="Hu G."/>
            <person name="Conover J."/>
            <person name="Carlson J."/>
            <person name="Shu S."/>
            <person name="Boston L."/>
            <person name="Williams M."/>
            <person name="Peterson D."/>
            <person name="Mcgee K."/>
            <person name="Jones D."/>
            <person name="Wendel J."/>
            <person name="Stelly D."/>
            <person name="Grimwood J."/>
            <person name="Schmutz J."/>
        </authorList>
    </citation>
    <scope>NUCLEOTIDE SEQUENCE [LARGE SCALE GENOMIC DNA]</scope>
    <source>
        <strain evidence="2">1408120.09</strain>
    </source>
</reference>
<dbReference type="AlphaFoldDB" id="A0A5D2UWW0"/>
<sequence length="56" mass="6744">MTFNDDNNDNEGGEVGNFTYGYWLLFFSNGLVLFSWIRMKDCAKSLFRWQLIRQRK</sequence>
<evidence type="ECO:0000256" key="1">
    <source>
        <dbReference type="SAM" id="Phobius"/>
    </source>
</evidence>
<keyword evidence="3" id="KW-1185">Reference proteome</keyword>
<keyword evidence="1" id="KW-0472">Membrane</keyword>
<organism evidence="2 3">
    <name type="scientific">Gossypium mustelinum</name>
    <name type="common">Cotton</name>
    <name type="synonym">Gossypium caicoense</name>
    <dbReference type="NCBI Taxonomy" id="34275"/>
    <lineage>
        <taxon>Eukaryota</taxon>
        <taxon>Viridiplantae</taxon>
        <taxon>Streptophyta</taxon>
        <taxon>Embryophyta</taxon>
        <taxon>Tracheophyta</taxon>
        <taxon>Spermatophyta</taxon>
        <taxon>Magnoliopsida</taxon>
        <taxon>eudicotyledons</taxon>
        <taxon>Gunneridae</taxon>
        <taxon>Pentapetalae</taxon>
        <taxon>rosids</taxon>
        <taxon>malvids</taxon>
        <taxon>Malvales</taxon>
        <taxon>Malvaceae</taxon>
        <taxon>Malvoideae</taxon>
        <taxon>Gossypium</taxon>
    </lineage>
</organism>
<evidence type="ECO:0000313" key="2">
    <source>
        <dbReference type="EMBL" id="TYI81869.1"/>
    </source>
</evidence>
<dbReference type="Proteomes" id="UP000323597">
    <property type="component" value="Chromosome D05"/>
</dbReference>
<evidence type="ECO:0008006" key="4">
    <source>
        <dbReference type="Google" id="ProtNLM"/>
    </source>
</evidence>
<name>A0A5D2UWW0_GOSMU</name>
<keyword evidence="1" id="KW-0812">Transmembrane</keyword>
<keyword evidence="1" id="KW-1133">Transmembrane helix</keyword>
<protein>
    <recommendedName>
        <fullName evidence="4">Transmembrane protein</fullName>
    </recommendedName>
</protein>
<gene>
    <name evidence="2" type="ORF">E1A91_D05G183600v1</name>
</gene>
<accession>A0A5D2UWW0</accession>
<dbReference type="EMBL" id="CM017653">
    <property type="protein sequence ID" value="TYI81869.1"/>
    <property type="molecule type" value="Genomic_DNA"/>
</dbReference>
<feature type="transmembrane region" description="Helical" evidence="1">
    <location>
        <begin position="20"/>
        <end position="39"/>
    </location>
</feature>
<evidence type="ECO:0000313" key="3">
    <source>
        <dbReference type="Proteomes" id="UP000323597"/>
    </source>
</evidence>